<dbReference type="Proteomes" id="UP000225706">
    <property type="component" value="Unassembled WGS sequence"/>
</dbReference>
<dbReference type="AlphaFoldDB" id="A0A2B4SCU2"/>
<protein>
    <submittedName>
        <fullName evidence="1">Uncharacterized protein</fullName>
    </submittedName>
</protein>
<comment type="caution">
    <text evidence="1">The sequence shown here is derived from an EMBL/GenBank/DDBJ whole genome shotgun (WGS) entry which is preliminary data.</text>
</comment>
<evidence type="ECO:0000313" key="1">
    <source>
        <dbReference type="EMBL" id="PFX26873.1"/>
    </source>
</evidence>
<name>A0A2B4SCU2_STYPI</name>
<reference evidence="2" key="1">
    <citation type="journal article" date="2017" name="bioRxiv">
        <title>Comparative analysis of the genomes of Stylophora pistillata and Acropora digitifera provides evidence for extensive differences between species of corals.</title>
        <authorList>
            <person name="Voolstra C.R."/>
            <person name="Li Y."/>
            <person name="Liew Y.J."/>
            <person name="Baumgarten S."/>
            <person name="Zoccola D."/>
            <person name="Flot J.-F."/>
            <person name="Tambutte S."/>
            <person name="Allemand D."/>
            <person name="Aranda M."/>
        </authorList>
    </citation>
    <scope>NUCLEOTIDE SEQUENCE [LARGE SCALE GENOMIC DNA]</scope>
</reference>
<dbReference type="EMBL" id="LSMT01000116">
    <property type="protein sequence ID" value="PFX26873.1"/>
    <property type="molecule type" value="Genomic_DNA"/>
</dbReference>
<sequence>MSVIQSPKFFKLLSWIAIVATTVVELVPLNRHGRVSTVRSRPSERAIKDLPSSGNLGNSDITKLLDDLDNQTEAIRSGQEIGEELLGGKNQTGLRENELERSNGTILDNSSQAVSTAGAPVLVDRDGVPEKTTALENGASYLAGKPLLIFNNKSKDLDVSKWFLYYPLTTETDEQRA</sequence>
<gene>
    <name evidence="1" type="ORF">AWC38_SpisGene8435</name>
</gene>
<dbReference type="OrthoDB" id="5976265at2759"/>
<evidence type="ECO:0000313" key="2">
    <source>
        <dbReference type="Proteomes" id="UP000225706"/>
    </source>
</evidence>
<keyword evidence="2" id="KW-1185">Reference proteome</keyword>
<organism evidence="1 2">
    <name type="scientific">Stylophora pistillata</name>
    <name type="common">Smooth cauliflower coral</name>
    <dbReference type="NCBI Taxonomy" id="50429"/>
    <lineage>
        <taxon>Eukaryota</taxon>
        <taxon>Metazoa</taxon>
        <taxon>Cnidaria</taxon>
        <taxon>Anthozoa</taxon>
        <taxon>Hexacorallia</taxon>
        <taxon>Scleractinia</taxon>
        <taxon>Astrocoeniina</taxon>
        <taxon>Pocilloporidae</taxon>
        <taxon>Stylophora</taxon>
    </lineage>
</organism>
<accession>A0A2B4SCU2</accession>
<proteinExistence type="predicted"/>